<dbReference type="GO" id="GO:0005886">
    <property type="term" value="C:plasma membrane"/>
    <property type="evidence" value="ECO:0007669"/>
    <property type="project" value="TreeGrafter"/>
</dbReference>
<dbReference type="GO" id="GO:0043709">
    <property type="term" value="P:cell adhesion involved in single-species biofilm formation"/>
    <property type="evidence" value="ECO:0007669"/>
    <property type="project" value="TreeGrafter"/>
</dbReference>
<dbReference type="InterPro" id="IPR050469">
    <property type="entry name" value="Diguanylate_Cyclase"/>
</dbReference>
<keyword evidence="2" id="KW-1133">Transmembrane helix</keyword>
<name>A0A382AM62_9ZZZZ</name>
<keyword evidence="2" id="KW-0472">Membrane</keyword>
<reference evidence="5" key="1">
    <citation type="submission" date="2018-05" db="EMBL/GenBank/DDBJ databases">
        <authorList>
            <person name="Lanie J.A."/>
            <person name="Ng W.-L."/>
            <person name="Kazmierczak K.M."/>
            <person name="Andrzejewski T.M."/>
            <person name="Davidsen T.M."/>
            <person name="Wayne K.J."/>
            <person name="Tettelin H."/>
            <person name="Glass J.I."/>
            <person name="Rusch D."/>
            <person name="Podicherti R."/>
            <person name="Tsui H.-C.T."/>
            <person name="Winkler M.E."/>
        </authorList>
    </citation>
    <scope>NUCLEOTIDE SEQUENCE</scope>
</reference>
<feature type="domain" description="HAMP" evidence="3">
    <location>
        <begin position="179"/>
        <end position="232"/>
    </location>
</feature>
<dbReference type="SUPFAM" id="SSF55073">
    <property type="entry name" value="Nucleotide cyclase"/>
    <property type="match status" value="1"/>
</dbReference>
<evidence type="ECO:0000256" key="1">
    <source>
        <dbReference type="SAM" id="Coils"/>
    </source>
</evidence>
<dbReference type="PROSITE" id="PS50887">
    <property type="entry name" value="GGDEF"/>
    <property type="match status" value="1"/>
</dbReference>
<proteinExistence type="predicted"/>
<dbReference type="EMBL" id="UINC01025938">
    <property type="protein sequence ID" value="SVB02474.1"/>
    <property type="molecule type" value="Genomic_DNA"/>
</dbReference>
<keyword evidence="1" id="KW-0175">Coiled coil</keyword>
<sequence length="401" mass="44110">VAGRQPMIGHDASILILMRLGIFLKFVLYFVLLAVGLGAGGLLTYKNYRADHYEGVASAQLATAVVGSATILDQAISRGEKEAREALSLFSMFPFVLCVEVQSSQEIDLRWPPLPCEIVKEEKYPLHYGNILSGGGGLLFYVSSEWIQEQVDRELYIGFIALVVFLLLFVVGSGLLFQRIVGYPVGYLIRSLRSISQDLTKQELIRKLTQDEIGELTDALNGLLQRIRTYQAELVRLANTDGLTGIFNRRTFFQKGEELLELNPQGIYFLLIDLDHFKTVNDTYGHAVGDVVLEKVGGLLQGSMRTSGTRLPDIVGRLGGEEFGILMSGNDMDAAVLVAERLRQTIESTQIEIGDVSFSTTGSIGVARTVAGESLDDLYQRADKACYLAKDNGRNRVEAAG</sequence>
<keyword evidence="2" id="KW-0812">Transmembrane</keyword>
<dbReference type="PANTHER" id="PTHR45138">
    <property type="entry name" value="REGULATORY COMPONENTS OF SENSORY TRANSDUCTION SYSTEM"/>
    <property type="match status" value="1"/>
</dbReference>
<evidence type="ECO:0008006" key="6">
    <source>
        <dbReference type="Google" id="ProtNLM"/>
    </source>
</evidence>
<dbReference type="InterPro" id="IPR003660">
    <property type="entry name" value="HAMP_dom"/>
</dbReference>
<dbReference type="PROSITE" id="PS50885">
    <property type="entry name" value="HAMP"/>
    <property type="match status" value="1"/>
</dbReference>
<dbReference type="Pfam" id="PF00990">
    <property type="entry name" value="GGDEF"/>
    <property type="match status" value="1"/>
</dbReference>
<gene>
    <name evidence="5" type="ORF">METZ01_LOCUS155328</name>
</gene>
<dbReference type="PANTHER" id="PTHR45138:SF9">
    <property type="entry name" value="DIGUANYLATE CYCLASE DGCM-RELATED"/>
    <property type="match status" value="1"/>
</dbReference>
<dbReference type="Gene3D" id="3.30.70.270">
    <property type="match status" value="1"/>
</dbReference>
<feature type="non-terminal residue" evidence="5">
    <location>
        <position position="1"/>
    </location>
</feature>
<feature type="transmembrane region" description="Helical" evidence="2">
    <location>
        <begin position="155"/>
        <end position="177"/>
    </location>
</feature>
<dbReference type="InterPro" id="IPR000160">
    <property type="entry name" value="GGDEF_dom"/>
</dbReference>
<dbReference type="CDD" id="cd01949">
    <property type="entry name" value="GGDEF"/>
    <property type="match status" value="1"/>
</dbReference>
<dbReference type="NCBIfam" id="TIGR00254">
    <property type="entry name" value="GGDEF"/>
    <property type="match status" value="1"/>
</dbReference>
<dbReference type="CDD" id="cd06225">
    <property type="entry name" value="HAMP"/>
    <property type="match status" value="1"/>
</dbReference>
<evidence type="ECO:0000259" key="3">
    <source>
        <dbReference type="PROSITE" id="PS50885"/>
    </source>
</evidence>
<dbReference type="GO" id="GO:0007165">
    <property type="term" value="P:signal transduction"/>
    <property type="evidence" value="ECO:0007669"/>
    <property type="project" value="InterPro"/>
</dbReference>
<dbReference type="InterPro" id="IPR043128">
    <property type="entry name" value="Rev_trsase/Diguanyl_cyclase"/>
</dbReference>
<feature type="domain" description="GGDEF" evidence="4">
    <location>
        <begin position="265"/>
        <end position="401"/>
    </location>
</feature>
<accession>A0A382AM62</accession>
<dbReference type="InterPro" id="IPR029787">
    <property type="entry name" value="Nucleotide_cyclase"/>
</dbReference>
<dbReference type="Gene3D" id="6.10.340.10">
    <property type="match status" value="1"/>
</dbReference>
<dbReference type="SMART" id="SM00267">
    <property type="entry name" value="GGDEF"/>
    <property type="match status" value="1"/>
</dbReference>
<evidence type="ECO:0000259" key="4">
    <source>
        <dbReference type="PROSITE" id="PS50887"/>
    </source>
</evidence>
<dbReference type="FunFam" id="3.30.70.270:FF:000001">
    <property type="entry name" value="Diguanylate cyclase domain protein"/>
    <property type="match status" value="1"/>
</dbReference>
<evidence type="ECO:0000313" key="5">
    <source>
        <dbReference type="EMBL" id="SVB02474.1"/>
    </source>
</evidence>
<evidence type="ECO:0000256" key="2">
    <source>
        <dbReference type="SAM" id="Phobius"/>
    </source>
</evidence>
<protein>
    <recommendedName>
        <fullName evidence="6">GGDEF domain-containing protein</fullName>
    </recommendedName>
</protein>
<organism evidence="5">
    <name type="scientific">marine metagenome</name>
    <dbReference type="NCBI Taxonomy" id="408172"/>
    <lineage>
        <taxon>unclassified sequences</taxon>
        <taxon>metagenomes</taxon>
        <taxon>ecological metagenomes</taxon>
    </lineage>
</organism>
<dbReference type="AlphaFoldDB" id="A0A382AM62"/>
<feature type="transmembrane region" description="Helical" evidence="2">
    <location>
        <begin position="26"/>
        <end position="45"/>
    </location>
</feature>
<dbReference type="GO" id="GO:0052621">
    <property type="term" value="F:diguanylate cyclase activity"/>
    <property type="evidence" value="ECO:0007669"/>
    <property type="project" value="TreeGrafter"/>
</dbReference>
<feature type="coiled-coil region" evidence="1">
    <location>
        <begin position="213"/>
        <end position="240"/>
    </location>
</feature>
<dbReference type="GO" id="GO:1902201">
    <property type="term" value="P:negative regulation of bacterial-type flagellum-dependent cell motility"/>
    <property type="evidence" value="ECO:0007669"/>
    <property type="project" value="TreeGrafter"/>
</dbReference>